<accession>A0ACA9LFV1</accession>
<gene>
    <name evidence="1" type="ORF">DHETER_LOCUS4084</name>
</gene>
<comment type="caution">
    <text evidence="1">The sequence shown here is derived from an EMBL/GenBank/DDBJ whole genome shotgun (WGS) entry which is preliminary data.</text>
</comment>
<proteinExistence type="predicted"/>
<dbReference type="Proteomes" id="UP000789702">
    <property type="component" value="Unassembled WGS sequence"/>
</dbReference>
<evidence type="ECO:0000313" key="1">
    <source>
        <dbReference type="EMBL" id="CAG8524567.1"/>
    </source>
</evidence>
<dbReference type="EMBL" id="CAJVPU010003876">
    <property type="protein sequence ID" value="CAG8524567.1"/>
    <property type="molecule type" value="Genomic_DNA"/>
</dbReference>
<organism evidence="1 2">
    <name type="scientific">Dentiscutata heterogama</name>
    <dbReference type="NCBI Taxonomy" id="1316150"/>
    <lineage>
        <taxon>Eukaryota</taxon>
        <taxon>Fungi</taxon>
        <taxon>Fungi incertae sedis</taxon>
        <taxon>Mucoromycota</taxon>
        <taxon>Glomeromycotina</taxon>
        <taxon>Glomeromycetes</taxon>
        <taxon>Diversisporales</taxon>
        <taxon>Gigasporaceae</taxon>
        <taxon>Dentiscutata</taxon>
    </lineage>
</organism>
<reference evidence="1" key="1">
    <citation type="submission" date="2021-06" db="EMBL/GenBank/DDBJ databases">
        <authorList>
            <person name="Kallberg Y."/>
            <person name="Tangrot J."/>
            <person name="Rosling A."/>
        </authorList>
    </citation>
    <scope>NUCLEOTIDE SEQUENCE</scope>
    <source>
        <strain evidence="1">IL203A</strain>
    </source>
</reference>
<sequence length="526" mass="59604">MAETIENKKEIIRCSINLIWEATKGGVREIVFNDASCLATIFLTNGTKDTENLDTSGVVLISEEIYWKINNDLANIKGKESITIEDDPDSDRLSEVNVDAQTSENDTLNLKENQQAKENNSNDFENNEEINKLLPDSQTASTNDQFSIGNMNQPNNEHINDNRQTENIRETEESISNDQQSINVISGMLEQTNLANNSTQANDIGSIQDNDNEEDLDVSNYDSPRWSECEDCYGNKKEMCAYCGCSVCSWKGDRGHILLCDDEIDNRSAKKNKRLKSKSVKKYKAQQDISDSNDEDSQNIRKSSKKKTTNCNKKCEASSNPLEKSTSHNDSSIDDSIEDIPVVVIEEDEHFSNRQQIDETENVPVTQSDTNKESFTQLNSSRSSTSLHSVNQVEGLIDEIEDNTFDKDSQSLQLDQQNKIKSRTDIQINGDPKPIIIQNNIPNEGDDIESQIKIIWKKISNNENDFQFSRVLYIHTLCELVHISFKLTKRIKELKNSDQFFIPGFITVVDQVTGEKRQEINPEANN</sequence>
<evidence type="ECO:0000313" key="2">
    <source>
        <dbReference type="Proteomes" id="UP000789702"/>
    </source>
</evidence>
<protein>
    <submittedName>
        <fullName evidence="1">7460_t:CDS:1</fullName>
    </submittedName>
</protein>
<name>A0ACA9LFV1_9GLOM</name>
<keyword evidence="2" id="KW-1185">Reference proteome</keyword>